<feature type="non-terminal residue" evidence="2">
    <location>
        <position position="1"/>
    </location>
</feature>
<dbReference type="AlphaFoldDB" id="A0A699J6M9"/>
<dbReference type="EMBL" id="BKCJ010370711">
    <property type="protein sequence ID" value="GFA11206.1"/>
    <property type="molecule type" value="Genomic_DNA"/>
</dbReference>
<reference evidence="2" key="1">
    <citation type="journal article" date="2019" name="Sci. Rep.">
        <title>Draft genome of Tanacetum cinerariifolium, the natural source of mosquito coil.</title>
        <authorList>
            <person name="Yamashiro T."/>
            <person name="Shiraishi A."/>
            <person name="Satake H."/>
            <person name="Nakayama K."/>
        </authorList>
    </citation>
    <scope>NUCLEOTIDE SEQUENCE</scope>
</reference>
<proteinExistence type="predicted"/>
<feature type="non-terminal residue" evidence="2">
    <location>
        <position position="104"/>
    </location>
</feature>
<comment type="caution">
    <text evidence="2">The sequence shown here is derived from an EMBL/GenBank/DDBJ whole genome shotgun (WGS) entry which is preliminary data.</text>
</comment>
<gene>
    <name evidence="2" type="ORF">Tci_583178</name>
</gene>
<protein>
    <submittedName>
        <fullName evidence="2">Uncharacterized protein</fullName>
    </submittedName>
</protein>
<evidence type="ECO:0000256" key="1">
    <source>
        <dbReference type="SAM" id="MobiDB-lite"/>
    </source>
</evidence>
<feature type="compositionally biased region" description="Polar residues" evidence="1">
    <location>
        <begin position="27"/>
        <end position="36"/>
    </location>
</feature>
<feature type="compositionally biased region" description="Basic and acidic residues" evidence="1">
    <location>
        <begin position="62"/>
        <end position="80"/>
    </location>
</feature>
<name>A0A699J6M9_TANCI</name>
<accession>A0A699J6M9</accession>
<organism evidence="2">
    <name type="scientific">Tanacetum cinerariifolium</name>
    <name type="common">Dalmatian daisy</name>
    <name type="synonym">Chrysanthemum cinerariifolium</name>
    <dbReference type="NCBI Taxonomy" id="118510"/>
    <lineage>
        <taxon>Eukaryota</taxon>
        <taxon>Viridiplantae</taxon>
        <taxon>Streptophyta</taxon>
        <taxon>Embryophyta</taxon>
        <taxon>Tracheophyta</taxon>
        <taxon>Spermatophyta</taxon>
        <taxon>Magnoliopsida</taxon>
        <taxon>eudicotyledons</taxon>
        <taxon>Gunneridae</taxon>
        <taxon>Pentapetalae</taxon>
        <taxon>asterids</taxon>
        <taxon>campanulids</taxon>
        <taxon>Asterales</taxon>
        <taxon>Asteraceae</taxon>
        <taxon>Asteroideae</taxon>
        <taxon>Anthemideae</taxon>
        <taxon>Anthemidinae</taxon>
        <taxon>Tanacetum</taxon>
    </lineage>
</organism>
<sequence length="104" mass="11246">GITTANLSSPIPAFNLDDDDFDPLWGSASQPSQYTKGPSEPIEEDSLVEEVAAVKQKRKYTRRPDSEDVEVRPMGRDIAKKKGSLSGARSESSVAGDPRLVDAL</sequence>
<evidence type="ECO:0000313" key="2">
    <source>
        <dbReference type="EMBL" id="GFA11206.1"/>
    </source>
</evidence>
<feature type="region of interest" description="Disordered" evidence="1">
    <location>
        <begin position="1"/>
        <end position="104"/>
    </location>
</feature>